<reference evidence="1" key="1">
    <citation type="submission" date="2021-06" db="EMBL/GenBank/DDBJ databases">
        <authorList>
            <person name="Kallberg Y."/>
            <person name="Tangrot J."/>
            <person name="Rosling A."/>
        </authorList>
    </citation>
    <scope>NUCLEOTIDE SEQUENCE</scope>
    <source>
        <strain evidence="1">CL356</strain>
    </source>
</reference>
<gene>
    <name evidence="1" type="ORF">ACOLOM_LOCUS456</name>
</gene>
<organism evidence="1 2">
    <name type="scientific">Acaulospora colombiana</name>
    <dbReference type="NCBI Taxonomy" id="27376"/>
    <lineage>
        <taxon>Eukaryota</taxon>
        <taxon>Fungi</taxon>
        <taxon>Fungi incertae sedis</taxon>
        <taxon>Mucoromycota</taxon>
        <taxon>Glomeromycotina</taxon>
        <taxon>Glomeromycetes</taxon>
        <taxon>Diversisporales</taxon>
        <taxon>Acaulosporaceae</taxon>
        <taxon>Acaulospora</taxon>
    </lineage>
</organism>
<name>A0ACA9K0I0_9GLOM</name>
<evidence type="ECO:0000313" key="2">
    <source>
        <dbReference type="Proteomes" id="UP000789525"/>
    </source>
</evidence>
<accession>A0ACA9K0I0</accession>
<proteinExistence type="predicted"/>
<keyword evidence="2" id="KW-1185">Reference proteome</keyword>
<evidence type="ECO:0000313" key="1">
    <source>
        <dbReference type="EMBL" id="CAG8444964.1"/>
    </source>
</evidence>
<comment type="caution">
    <text evidence="1">The sequence shown here is derived from an EMBL/GenBank/DDBJ whole genome shotgun (WGS) entry which is preliminary data.</text>
</comment>
<dbReference type="Proteomes" id="UP000789525">
    <property type="component" value="Unassembled WGS sequence"/>
</dbReference>
<dbReference type="EMBL" id="CAJVPT010000464">
    <property type="protein sequence ID" value="CAG8444964.1"/>
    <property type="molecule type" value="Genomic_DNA"/>
</dbReference>
<sequence length="446" mass="52612">MFLKLYTMNSKDFPDLFGSNGLFKDELENFDTNLEEFRSFNKKSEEVREEMSKLKNEIKTWMQRRSQFTLALKNINEVYPSEVPPEDQKDDKTYQERYKIAQTFISEWKACVDKIQDFQKTCDEIDEFWGETIQKNKYDMNKTLDQLAGLSLSNSRFRSLTYNLFKRFIPSTSHKKRRGCLFSARLTAPMFKSIIRVKNLFNEIQLNMNGYRDDVTATNDKIGEYRESVDGTILHINRIRMARTPAYSNQARLCSICNKPYVFLKWCKFCDREQFRQQFSSWESGNPELDEVIRGSQLSIKYPNGYILWIPYESFINITFLGCGAFAKVYRADWVEGLGTWDYALGKRVQYRNTPVALKVLNNSKNMRENFLEEVIAYIKSSSSTVLRCYGISKDPETSDYIMVFPYAHGGNLRKYMEKELDWGWYIVICIRETFFTIGELLQYLT</sequence>
<protein>
    <submittedName>
        <fullName evidence="1">1059_t:CDS:1</fullName>
    </submittedName>
</protein>